<reference evidence="1 2" key="1">
    <citation type="submission" date="2020-02" db="EMBL/GenBank/DDBJ databases">
        <title>Complete genome sequence of Blautia producta JCM 1471(T).</title>
        <authorList>
            <person name="Tourlousse D.M."/>
            <person name="Sakamoto M."/>
            <person name="Miura T."/>
            <person name="Narita K."/>
            <person name="Ohashi A."/>
            <person name="Uchino Y."/>
            <person name="Yamazoe A."/>
            <person name="Kameyama K."/>
            <person name="Terauchi J."/>
            <person name="Ohkuma M."/>
            <person name="Kawasaki H."/>
            <person name="Sekiguchi Y."/>
        </authorList>
    </citation>
    <scope>NUCLEOTIDE SEQUENCE [LARGE SCALE GENOMIC DNA]</scope>
    <source>
        <strain evidence="1 2">JCM 1471</strain>
    </source>
</reference>
<evidence type="ECO:0008006" key="3">
    <source>
        <dbReference type="Google" id="ProtNLM"/>
    </source>
</evidence>
<evidence type="ECO:0000313" key="2">
    <source>
        <dbReference type="Proteomes" id="UP000464715"/>
    </source>
</evidence>
<evidence type="ECO:0000313" key="1">
    <source>
        <dbReference type="EMBL" id="QIB53371.1"/>
    </source>
</evidence>
<protein>
    <recommendedName>
        <fullName evidence="3">Transposase</fullName>
    </recommendedName>
</protein>
<organism evidence="1 2">
    <name type="scientific">Blautia producta ATCC 27340 = DSM 2950</name>
    <dbReference type="NCBI Taxonomy" id="1121114"/>
    <lineage>
        <taxon>Bacteria</taxon>
        <taxon>Bacillati</taxon>
        <taxon>Bacillota</taxon>
        <taxon>Clostridia</taxon>
        <taxon>Lachnospirales</taxon>
        <taxon>Lachnospiraceae</taxon>
        <taxon>Blautia</taxon>
    </lineage>
</organism>
<gene>
    <name evidence="1" type="ORF">GXM18_21535</name>
</gene>
<dbReference type="Proteomes" id="UP000464715">
    <property type="component" value="Chromosome"/>
</dbReference>
<name>A0ABX6J1Q6_9FIRM</name>
<keyword evidence="2" id="KW-1185">Reference proteome</keyword>
<accession>A0ABX6J1Q6</accession>
<proteinExistence type="predicted"/>
<dbReference type="EMBL" id="CP048626">
    <property type="protein sequence ID" value="QIB53371.1"/>
    <property type="molecule type" value="Genomic_DNA"/>
</dbReference>
<sequence>MNGMHAYGEREHHGKYVLDDYTFYRNHRKAVTIRRWKRNLKRKARKYNRLRLD</sequence>